<gene>
    <name evidence="1" type="ORF">JT362_29270</name>
</gene>
<comment type="caution">
    <text evidence="1">The sequence shown here is derived from an EMBL/GenBank/DDBJ whole genome shotgun (WGS) entry which is preliminary data.</text>
</comment>
<dbReference type="InterPro" id="IPR036689">
    <property type="entry name" value="ESAT-6-like_sf"/>
</dbReference>
<dbReference type="Proteomes" id="UP001156441">
    <property type="component" value="Unassembled WGS sequence"/>
</dbReference>
<dbReference type="EMBL" id="JAFFZE010000024">
    <property type="protein sequence ID" value="MCT2587223.1"/>
    <property type="molecule type" value="Genomic_DNA"/>
</dbReference>
<evidence type="ECO:0008006" key="3">
    <source>
        <dbReference type="Google" id="ProtNLM"/>
    </source>
</evidence>
<dbReference type="RefSeq" id="WP_260195114.1">
    <property type="nucleotide sequence ID" value="NZ_JAFFZE010000024.1"/>
</dbReference>
<reference evidence="1 2" key="1">
    <citation type="submission" date="2021-02" db="EMBL/GenBank/DDBJ databases">
        <title>Actinophytocola xerophila sp. nov., isolated from soil of cotton cropping field.</title>
        <authorList>
            <person name="Huang R."/>
            <person name="Chen X."/>
            <person name="Ge X."/>
            <person name="Liu W."/>
        </authorList>
    </citation>
    <scope>NUCLEOTIDE SEQUENCE [LARGE SCALE GENOMIC DNA]</scope>
    <source>
        <strain evidence="1 2">S1-96</strain>
    </source>
</reference>
<organism evidence="1 2">
    <name type="scientific">Actinophytocola gossypii</name>
    <dbReference type="NCBI Taxonomy" id="2812003"/>
    <lineage>
        <taxon>Bacteria</taxon>
        <taxon>Bacillati</taxon>
        <taxon>Actinomycetota</taxon>
        <taxon>Actinomycetes</taxon>
        <taxon>Pseudonocardiales</taxon>
        <taxon>Pseudonocardiaceae</taxon>
    </lineage>
</organism>
<evidence type="ECO:0000313" key="1">
    <source>
        <dbReference type="EMBL" id="MCT2587223.1"/>
    </source>
</evidence>
<evidence type="ECO:0000313" key="2">
    <source>
        <dbReference type="Proteomes" id="UP001156441"/>
    </source>
</evidence>
<dbReference type="SUPFAM" id="SSF140453">
    <property type="entry name" value="EsxAB dimer-like"/>
    <property type="match status" value="1"/>
</dbReference>
<protein>
    <recommendedName>
        <fullName evidence="3">ESX-1 secretion-associated protein EspA/EspE-like domain-containing protein</fullName>
    </recommendedName>
</protein>
<keyword evidence="2" id="KW-1185">Reference proteome</keyword>
<proteinExistence type="predicted"/>
<accession>A0ABT2JHK6</accession>
<name>A0ABT2JHK6_9PSEU</name>
<sequence>MTDTNTAQLAAELRATDEAVRAKGWVSPGLGVPGAPLGLLGSTLNPLTGLAAAGLGWFAPLVSFLGEPLTQLQGGESASITSGAQDFGDAGRDVAGVAGSYKDSTSAQTSDWSGTAATEYRDSAARHADGVAGLGEASNTVGSAIIGAGQVVAQAIAEVTQLIAEAVSQIVPIMTQAVARAGETFGQSVVEAIPPCVGIAVSYALRIAGKLAALVASGQNLLKLVQGGLAVVDLIKQALTSISHQSITADASVRAGVVGSGSTA</sequence>